<dbReference type="NCBIfam" id="TIGR04183">
    <property type="entry name" value="Por_Secre_tail"/>
    <property type="match status" value="1"/>
</dbReference>
<dbReference type="InterPro" id="IPR025667">
    <property type="entry name" value="SprB_repeat"/>
</dbReference>
<feature type="domain" description="Secretion system C-terminal sorting" evidence="2">
    <location>
        <begin position="828"/>
        <end position="903"/>
    </location>
</feature>
<accession>A0A6G7J2W4</accession>
<reference evidence="3 4" key="1">
    <citation type="submission" date="2020-02" db="EMBL/GenBank/DDBJ databases">
        <title>Complete genome of Muricauda sp. 501str8.</title>
        <authorList>
            <person name="Dong B."/>
            <person name="Zhu S."/>
            <person name="Yang J."/>
            <person name="Chen J."/>
        </authorList>
    </citation>
    <scope>NUCLEOTIDE SEQUENCE [LARGE SCALE GENOMIC DNA]</scope>
    <source>
        <strain evidence="3 4">501str8</strain>
    </source>
</reference>
<evidence type="ECO:0000259" key="2">
    <source>
        <dbReference type="Pfam" id="PF18962"/>
    </source>
</evidence>
<dbReference type="SUPFAM" id="SSF49299">
    <property type="entry name" value="PKD domain"/>
    <property type="match status" value="1"/>
</dbReference>
<dbReference type="Proteomes" id="UP000502928">
    <property type="component" value="Chromosome"/>
</dbReference>
<keyword evidence="1" id="KW-0732">Signal</keyword>
<evidence type="ECO:0000313" key="3">
    <source>
        <dbReference type="EMBL" id="QII44802.1"/>
    </source>
</evidence>
<name>A0A6G7J2W4_9FLAO</name>
<gene>
    <name evidence="3" type="ORF">GVT53_08940</name>
</gene>
<organism evidence="3 4">
    <name type="scientific">Flagellimonas oceani</name>
    <dbReference type="NCBI Taxonomy" id="2698672"/>
    <lineage>
        <taxon>Bacteria</taxon>
        <taxon>Pseudomonadati</taxon>
        <taxon>Bacteroidota</taxon>
        <taxon>Flavobacteriia</taxon>
        <taxon>Flavobacteriales</taxon>
        <taxon>Flavobacteriaceae</taxon>
        <taxon>Flagellimonas</taxon>
    </lineage>
</organism>
<dbReference type="InterPro" id="IPR035986">
    <property type="entry name" value="PKD_dom_sf"/>
</dbReference>
<evidence type="ECO:0000256" key="1">
    <source>
        <dbReference type="ARBA" id="ARBA00022729"/>
    </source>
</evidence>
<dbReference type="Pfam" id="PF13573">
    <property type="entry name" value="SprB"/>
    <property type="match status" value="4"/>
</dbReference>
<proteinExistence type="predicted"/>
<keyword evidence="4" id="KW-1185">Reference proteome</keyword>
<dbReference type="InterPro" id="IPR026444">
    <property type="entry name" value="Secre_tail"/>
</dbReference>
<dbReference type="AlphaFoldDB" id="A0A6G7J2W4"/>
<sequence>MFKPSEIDGVQEGEVVYLKVYHNEEGTVSSLLNIDINPCVPVLDPDVQNNLVGEDVTCPGGEDGGIIATFDSPLKDDESMVLVFKIGDAEKHMSPPLLKSDFEGNILNYTSNELGAGDYTMHWNVKVGNNFIVGGQEPVTIGEPDLFNIELDDIINATCQGGNDGEITITPSGGSPPYTFNWKRDENDFVLPQGSTDTHLVNLPEGTYSLTLTDSHNCNYESQVFMVDADNASPQLDSHLQTQPGTYPNFLPTGSIVIQNIIGGSGNYLLHWEKDGVEFQPQNPYNLSQLESGSYVLTIEDADTGCSTEVEPPFEIIELDPLTVEITETIGITCEGDQGTLKAQGVGGTNSYSYEWSTGETTQSIHVGQGEYTVTVTDTGENIAQEIYQFDYANPLLTVEVNTTNVLCKDEATGAIELDVSGGTGGPYTIGWLDTQEDSSVRTNLEAGEYIYFVSDGECQVTNDNEPIVIEEPEGFFTVENISQTPVSLNGESDGSFEVLLENGQPPYIFSWTKDDQPYQPTVESSETNLVGLEAGTYQVIVLDAKGCQATLDVPIEINEPDPLAIIQLNTMDVSCKGSFTGSITAEVTGIPPFAYTWKKQGDISFSAPDQKTISGLSSGTYILSASDNSIVPTVTEVVVIHEPVAELTATAMPNLTECFLGNEGEIQIIASGGVAPYQYSNNSGLSFQEQPIFDELESGVYEVIVRDANQCEYQTSVILGQPDQTNAEFALSTQVLTGETVLAVDLSYPIPDTLEWVVPEEAIVLSKNSDELEMVFNQPGEYEVGVLAYRGDCLSTETKKILVLESDGISEEVQENDTGKKIQHFILYPNPTTGNFNVGVQLGAPSNISLKIFGLASNNLIRQEQAFGSETYDIPMDISGLPSGLYVVVLETQFGISIQKLILN</sequence>
<protein>
    <submittedName>
        <fullName evidence="3">T9SS type A sorting domain-containing protein</fullName>
    </submittedName>
</protein>
<dbReference type="EMBL" id="CP049616">
    <property type="protein sequence ID" value="QII44802.1"/>
    <property type="molecule type" value="Genomic_DNA"/>
</dbReference>
<dbReference type="RefSeq" id="WP_166248332.1">
    <property type="nucleotide sequence ID" value="NZ_CP049616.1"/>
</dbReference>
<dbReference type="Pfam" id="PF18962">
    <property type="entry name" value="Por_Secre_tail"/>
    <property type="match status" value="1"/>
</dbReference>
<dbReference type="KEGG" id="mut:GVT53_08940"/>
<evidence type="ECO:0000313" key="4">
    <source>
        <dbReference type="Proteomes" id="UP000502928"/>
    </source>
</evidence>